<keyword evidence="3" id="KW-1185">Reference proteome</keyword>
<evidence type="ECO:0000256" key="1">
    <source>
        <dbReference type="SAM" id="MobiDB-lite"/>
    </source>
</evidence>
<dbReference type="Proteomes" id="UP000216188">
    <property type="component" value="Unassembled WGS sequence"/>
</dbReference>
<proteinExistence type="predicted"/>
<gene>
    <name evidence="2" type="ORF">CEV34_0759</name>
</gene>
<protein>
    <submittedName>
        <fullName evidence="2">Putative ribonuclease P protein component</fullName>
    </submittedName>
</protein>
<reference evidence="2 3" key="1">
    <citation type="submission" date="2017-07" db="EMBL/GenBank/DDBJ databases">
        <title>Phylogenetic study on the rhizospheric bacterium Ochrobactrum sp. A44.</title>
        <authorList>
            <person name="Krzyzanowska D.M."/>
            <person name="Ossowicki A."/>
            <person name="Rajewska M."/>
            <person name="Maciag T."/>
            <person name="Kaczynski Z."/>
            <person name="Czerwicka M."/>
            <person name="Jafra S."/>
        </authorList>
    </citation>
    <scope>NUCLEOTIDE SEQUENCE [LARGE SCALE GENOMIC DNA]</scope>
    <source>
        <strain evidence="2 3">CCUG 30717</strain>
    </source>
</reference>
<dbReference type="STRING" id="419475.A8A54_08100"/>
<sequence>MAPSTDYVIVAREQALTAPFSKLTGELSRRITAPEGRRDEKKRRTERPESGPVNGK</sequence>
<accession>A0A256GPV7</accession>
<evidence type="ECO:0000313" key="3">
    <source>
        <dbReference type="Proteomes" id="UP000216188"/>
    </source>
</evidence>
<name>A0A256GPV7_9HYPH</name>
<comment type="caution">
    <text evidence="2">The sequence shown here is derived from an EMBL/GenBank/DDBJ whole genome shotgun (WGS) entry which is preliminary data.</text>
</comment>
<dbReference type="EMBL" id="NNRM01000011">
    <property type="protein sequence ID" value="OYR29194.1"/>
    <property type="molecule type" value="Genomic_DNA"/>
</dbReference>
<feature type="region of interest" description="Disordered" evidence="1">
    <location>
        <begin position="27"/>
        <end position="56"/>
    </location>
</feature>
<dbReference type="AlphaFoldDB" id="A0A256GPV7"/>
<organism evidence="2 3">
    <name type="scientific">Brucella pseudogrignonensis</name>
    <dbReference type="NCBI Taxonomy" id="419475"/>
    <lineage>
        <taxon>Bacteria</taxon>
        <taxon>Pseudomonadati</taxon>
        <taxon>Pseudomonadota</taxon>
        <taxon>Alphaproteobacteria</taxon>
        <taxon>Hyphomicrobiales</taxon>
        <taxon>Brucellaceae</taxon>
        <taxon>Brucella/Ochrobactrum group</taxon>
        <taxon>Brucella</taxon>
    </lineage>
</organism>
<evidence type="ECO:0000313" key="2">
    <source>
        <dbReference type="EMBL" id="OYR29194.1"/>
    </source>
</evidence>
<feature type="compositionally biased region" description="Basic and acidic residues" evidence="1">
    <location>
        <begin position="35"/>
        <end position="49"/>
    </location>
</feature>